<organism evidence="7 8">
    <name type="scientific">Lutispora saccharofermentans</name>
    <dbReference type="NCBI Taxonomy" id="3024236"/>
    <lineage>
        <taxon>Bacteria</taxon>
        <taxon>Bacillati</taxon>
        <taxon>Bacillota</taxon>
        <taxon>Clostridia</taxon>
        <taxon>Lutisporales</taxon>
        <taxon>Lutisporaceae</taxon>
        <taxon>Lutispora</taxon>
    </lineage>
</organism>
<evidence type="ECO:0000256" key="3">
    <source>
        <dbReference type="ARBA" id="ARBA00022448"/>
    </source>
</evidence>
<dbReference type="PROSITE" id="PS51257">
    <property type="entry name" value="PROKAR_LIPOPROTEIN"/>
    <property type="match status" value="1"/>
</dbReference>
<evidence type="ECO:0000313" key="8">
    <source>
        <dbReference type="Proteomes" id="UP001651880"/>
    </source>
</evidence>
<protein>
    <submittedName>
        <fullName evidence="7">Peptide ABC transporter substrate-binding protein</fullName>
    </submittedName>
</protein>
<proteinExistence type="inferred from homology"/>
<feature type="chain" id="PRO_5046663049" evidence="5">
    <location>
        <begin position="30"/>
        <end position="552"/>
    </location>
</feature>
<comment type="subcellular location">
    <subcellularLocation>
        <location evidence="1">Cell envelope</location>
    </subcellularLocation>
</comment>
<evidence type="ECO:0000256" key="2">
    <source>
        <dbReference type="ARBA" id="ARBA00005695"/>
    </source>
</evidence>
<dbReference type="PANTHER" id="PTHR30290">
    <property type="entry name" value="PERIPLASMIC BINDING COMPONENT OF ABC TRANSPORTER"/>
    <property type="match status" value="1"/>
</dbReference>
<dbReference type="RefSeq" id="WP_255227906.1">
    <property type="nucleotide sequence ID" value="NZ_JAJEKE010000011.1"/>
</dbReference>
<dbReference type="PIRSF" id="PIRSF002741">
    <property type="entry name" value="MppA"/>
    <property type="match status" value="1"/>
</dbReference>
<dbReference type="CDD" id="cd08504">
    <property type="entry name" value="PBP2_OppA"/>
    <property type="match status" value="1"/>
</dbReference>
<dbReference type="PANTHER" id="PTHR30290:SF10">
    <property type="entry name" value="PERIPLASMIC OLIGOPEPTIDE-BINDING PROTEIN-RELATED"/>
    <property type="match status" value="1"/>
</dbReference>
<dbReference type="InterPro" id="IPR039424">
    <property type="entry name" value="SBP_5"/>
</dbReference>
<comment type="similarity">
    <text evidence="2">Belongs to the bacterial solute-binding protein 5 family.</text>
</comment>
<dbReference type="Gene3D" id="3.40.190.10">
    <property type="entry name" value="Periplasmic binding protein-like II"/>
    <property type="match status" value="1"/>
</dbReference>
<evidence type="ECO:0000256" key="4">
    <source>
        <dbReference type="ARBA" id="ARBA00022729"/>
    </source>
</evidence>
<dbReference type="Pfam" id="PF00496">
    <property type="entry name" value="SBP_bac_5"/>
    <property type="match status" value="1"/>
</dbReference>
<evidence type="ECO:0000259" key="6">
    <source>
        <dbReference type="Pfam" id="PF00496"/>
    </source>
</evidence>
<dbReference type="InterPro" id="IPR000914">
    <property type="entry name" value="SBP_5_dom"/>
</dbReference>
<evidence type="ECO:0000256" key="1">
    <source>
        <dbReference type="ARBA" id="ARBA00004196"/>
    </source>
</evidence>
<reference evidence="7 8" key="1">
    <citation type="submission" date="2021-10" db="EMBL/GenBank/DDBJ databases">
        <title>Lutispora strain m25 sp. nov., a thermophilic, non-spore-forming bacterium isolated from a lab-scale methanogenic bioreactor digesting anaerobic sludge.</title>
        <authorList>
            <person name="El Houari A."/>
            <person name="Mcdonald J."/>
        </authorList>
    </citation>
    <scope>NUCLEOTIDE SEQUENCE [LARGE SCALE GENOMIC DNA]</scope>
    <source>
        <strain evidence="8">m25</strain>
    </source>
</reference>
<dbReference type="SUPFAM" id="SSF53850">
    <property type="entry name" value="Periplasmic binding protein-like II"/>
    <property type="match status" value="1"/>
</dbReference>
<dbReference type="EMBL" id="JAJEKE010000011">
    <property type="protein sequence ID" value="MCQ1530385.1"/>
    <property type="molecule type" value="Genomic_DNA"/>
</dbReference>
<comment type="caution">
    <text evidence="7">The sequence shown here is derived from an EMBL/GenBank/DDBJ whole genome shotgun (WGS) entry which is preliminary data.</text>
</comment>
<sequence length="552" mass="63538">MSRKRLFSILSVLLVLSMFFAACSPQQPAATEQPDETAAEPAQDEQVLRLSLFQEPNTLDWQRVTANIELYTLSWVMDGLTRYKHGKIIPALAEKWDISDDGKVYTFHLRDAKWTDGQPVKADDFKYGWLRALDPADPMDYAYFLYDIVGAQEFNSNKGKAEDVAIKVIDDKTLEVTLKRPVTYFDYLVSFATYYPTRKDIVEKYGTKFNAEAENFVTCGPFKVETWKHESEMTFVKNMDYWNASEIKLEKIIGPYIADDQTEFNMYEAEELDMTIALNGDQKAALTKGGVKQFNNGSTWFFNFNVAHPILKNLNIRKALTLGIDRKSFIENVAKRPWKPAFALVQPDIIPDADENKTFREVGGEYFKDNDIETAKQLLEQGMKELGLTKMPKFKFMCNDNATGQLYAQAFQEMWKKNLNVETELEPVPSSVRIDRQSKHDFEISLGGWGPDYPDPMTDLDLYTSWSGNNDPGYYNVEYDELIKKAQNEPDRVEKFKLMHQAEDILMRDLPIGPIWYGYTDYAIREYVKGVYKKGVGVEVDVVYAYIEGKNK</sequence>
<evidence type="ECO:0000313" key="7">
    <source>
        <dbReference type="EMBL" id="MCQ1530385.1"/>
    </source>
</evidence>
<accession>A0ABT1NGG6</accession>
<keyword evidence="8" id="KW-1185">Reference proteome</keyword>
<dbReference type="Proteomes" id="UP001651880">
    <property type="component" value="Unassembled WGS sequence"/>
</dbReference>
<name>A0ABT1NGG6_9FIRM</name>
<dbReference type="InterPro" id="IPR030678">
    <property type="entry name" value="Peptide/Ni-bd"/>
</dbReference>
<dbReference type="Gene3D" id="3.10.105.10">
    <property type="entry name" value="Dipeptide-binding Protein, Domain 3"/>
    <property type="match status" value="1"/>
</dbReference>
<dbReference type="Gene3D" id="3.90.76.10">
    <property type="entry name" value="Dipeptide-binding Protein, Domain 1"/>
    <property type="match status" value="1"/>
</dbReference>
<keyword evidence="3" id="KW-0813">Transport</keyword>
<feature type="signal peptide" evidence="5">
    <location>
        <begin position="1"/>
        <end position="29"/>
    </location>
</feature>
<gene>
    <name evidence="7" type="ORF">LJD61_12600</name>
</gene>
<keyword evidence="4 5" id="KW-0732">Signal</keyword>
<feature type="domain" description="Solute-binding protein family 5" evidence="6">
    <location>
        <begin position="87"/>
        <end position="470"/>
    </location>
</feature>
<evidence type="ECO:0000256" key="5">
    <source>
        <dbReference type="SAM" id="SignalP"/>
    </source>
</evidence>